<keyword evidence="2" id="KW-1185">Reference proteome</keyword>
<name>A0A1H7JDH9_9GAMM</name>
<accession>A0A1H7JDH9</accession>
<dbReference type="Proteomes" id="UP000185766">
    <property type="component" value="Unassembled WGS sequence"/>
</dbReference>
<reference evidence="1 2" key="1">
    <citation type="submission" date="2016-10" db="EMBL/GenBank/DDBJ databases">
        <authorList>
            <person name="de Groot N.N."/>
        </authorList>
    </citation>
    <scope>NUCLEOTIDE SEQUENCE [LARGE SCALE GENOMIC DNA]</scope>
    <source>
        <strain evidence="1 2">JCM 19513</strain>
    </source>
</reference>
<dbReference type="RefSeq" id="WP_074866098.1">
    <property type="nucleotide sequence ID" value="NZ_FOAS01000004.1"/>
</dbReference>
<proteinExistence type="predicted"/>
<evidence type="ECO:0000313" key="1">
    <source>
        <dbReference type="EMBL" id="SEK72701.1"/>
    </source>
</evidence>
<gene>
    <name evidence="1" type="ORF">SAMN05216214_104242</name>
</gene>
<evidence type="ECO:0000313" key="2">
    <source>
        <dbReference type="Proteomes" id="UP000185766"/>
    </source>
</evidence>
<organism evidence="1 2">
    <name type="scientific">Atopomonas hussainii</name>
    <dbReference type="NCBI Taxonomy" id="1429083"/>
    <lineage>
        <taxon>Bacteria</taxon>
        <taxon>Pseudomonadati</taxon>
        <taxon>Pseudomonadota</taxon>
        <taxon>Gammaproteobacteria</taxon>
        <taxon>Pseudomonadales</taxon>
        <taxon>Pseudomonadaceae</taxon>
        <taxon>Atopomonas</taxon>
    </lineage>
</organism>
<sequence length="107" mass="12244">MTIAYDLYGVTGLSLLQAKDHLEEVLSVSFEERESSYQGGIYYLWGGSDAENYVLKLNLDPFDGEPVEQDFPSFPVLLYINETTRSSSIERVVREDGLFNLLRHEVF</sequence>
<dbReference type="EMBL" id="FOAS01000004">
    <property type="protein sequence ID" value="SEK72701.1"/>
    <property type="molecule type" value="Genomic_DNA"/>
</dbReference>
<dbReference type="AlphaFoldDB" id="A0A1H7JDH9"/>
<protein>
    <submittedName>
        <fullName evidence="1">Uncharacterized protein</fullName>
    </submittedName>
</protein>